<accession>A0ABS9PXB6</accession>
<keyword evidence="2" id="KW-0547">Nucleotide-binding</keyword>
<evidence type="ECO:0000313" key="2">
    <source>
        <dbReference type="EMBL" id="MCG7277364.1"/>
    </source>
</evidence>
<dbReference type="Proteomes" id="UP001521911">
    <property type="component" value="Unassembled WGS sequence"/>
</dbReference>
<dbReference type="InterPro" id="IPR002611">
    <property type="entry name" value="IstB_ATP-bd"/>
</dbReference>
<keyword evidence="3" id="KW-1185">Reference proteome</keyword>
<comment type="caution">
    <text evidence="2">The sequence shown here is derived from an EMBL/GenBank/DDBJ whole genome shotgun (WGS) entry which is preliminary data.</text>
</comment>
<gene>
    <name evidence="2" type="ORF">MHK08_12985</name>
</gene>
<keyword evidence="2" id="KW-0067">ATP-binding</keyword>
<sequence length="132" mass="14759">MTQPQPQPASASARFLDESVLPVFTDLRMTAFGRTVIDIAADPVFDSWSFSDKVLYALDKEVAAKRERRVNKLLKASRSPNLDACIEDITYTPGRNLNKEQITRLAHCQWCQKAQSIVILGKSSVGKTYLAQ</sequence>
<proteinExistence type="predicted"/>
<dbReference type="EMBL" id="JAKRDF010000037">
    <property type="protein sequence ID" value="MCG7277364.1"/>
    <property type="molecule type" value="Genomic_DNA"/>
</dbReference>
<name>A0ABS9PXB6_9CORY</name>
<dbReference type="GO" id="GO:0005524">
    <property type="term" value="F:ATP binding"/>
    <property type="evidence" value="ECO:0007669"/>
    <property type="project" value="UniProtKB-KW"/>
</dbReference>
<feature type="non-terminal residue" evidence="2">
    <location>
        <position position="132"/>
    </location>
</feature>
<organism evidence="2 3">
    <name type="scientific">Corynebacterium singulare</name>
    <dbReference type="NCBI Taxonomy" id="161899"/>
    <lineage>
        <taxon>Bacteria</taxon>
        <taxon>Bacillati</taxon>
        <taxon>Actinomycetota</taxon>
        <taxon>Actinomycetes</taxon>
        <taxon>Mycobacteriales</taxon>
        <taxon>Corynebacteriaceae</taxon>
        <taxon>Corynebacterium</taxon>
    </lineage>
</organism>
<reference evidence="2 3" key="1">
    <citation type="submission" date="2022-02" db="EMBL/GenBank/DDBJ databases">
        <title>Uncovering new skin microbiome diversity through culturing and metagenomics.</title>
        <authorList>
            <person name="Conlan S."/>
            <person name="Deming C."/>
            <person name="Nisc Comparative Sequencing Program N."/>
            <person name="Segre J.A."/>
        </authorList>
    </citation>
    <scope>NUCLEOTIDE SEQUENCE [LARGE SCALE GENOMIC DNA]</scope>
    <source>
        <strain evidence="2 3">ACRQV</strain>
    </source>
</reference>
<dbReference type="RefSeq" id="WP_239181331.1">
    <property type="nucleotide sequence ID" value="NZ_JAKRDF010000037.1"/>
</dbReference>
<feature type="domain" description="IstB-like ATP-binding" evidence="1">
    <location>
        <begin position="27"/>
        <end position="131"/>
    </location>
</feature>
<dbReference type="Pfam" id="PF01695">
    <property type="entry name" value="IstB_IS21"/>
    <property type="match status" value="1"/>
</dbReference>
<evidence type="ECO:0000259" key="1">
    <source>
        <dbReference type="Pfam" id="PF01695"/>
    </source>
</evidence>
<protein>
    <submittedName>
        <fullName evidence="2">ATP-binding protein</fullName>
    </submittedName>
</protein>
<evidence type="ECO:0000313" key="3">
    <source>
        <dbReference type="Proteomes" id="UP001521911"/>
    </source>
</evidence>